<reference evidence="1" key="1">
    <citation type="submission" date="2020-04" db="EMBL/GenBank/DDBJ databases">
        <authorList>
            <person name="Zhang T."/>
        </authorList>
    </citation>
    <scope>NUCLEOTIDE SEQUENCE</scope>
    <source>
        <strain evidence="1">HKST-UBA02</strain>
    </source>
</reference>
<dbReference type="InterPro" id="IPR015018">
    <property type="entry name" value="DUF1905"/>
</dbReference>
<reference evidence="1" key="2">
    <citation type="journal article" date="2021" name="Microbiome">
        <title>Successional dynamics and alternative stable states in a saline activated sludge microbial community over 9 years.</title>
        <authorList>
            <person name="Wang Y."/>
            <person name="Ye J."/>
            <person name="Ju F."/>
            <person name="Liu L."/>
            <person name="Boyd J.A."/>
            <person name="Deng Y."/>
            <person name="Parks D.H."/>
            <person name="Jiang X."/>
            <person name="Yin X."/>
            <person name="Woodcroft B.J."/>
            <person name="Tyson G.W."/>
            <person name="Hugenholtz P."/>
            <person name="Polz M.F."/>
            <person name="Zhang T."/>
        </authorList>
    </citation>
    <scope>NUCLEOTIDE SEQUENCE</scope>
    <source>
        <strain evidence="1">HKST-UBA02</strain>
    </source>
</reference>
<evidence type="ECO:0000313" key="1">
    <source>
        <dbReference type="EMBL" id="MCA9757217.1"/>
    </source>
</evidence>
<name>A0A956NDE8_UNCEI</name>
<evidence type="ECO:0000313" key="2">
    <source>
        <dbReference type="Proteomes" id="UP000739538"/>
    </source>
</evidence>
<dbReference type="EMBL" id="JAGQHS010000088">
    <property type="protein sequence ID" value="MCA9757217.1"/>
    <property type="molecule type" value="Genomic_DNA"/>
</dbReference>
<dbReference type="Gene3D" id="2.40.30.100">
    <property type="entry name" value="AF2212/PG0164-like"/>
    <property type="match status" value="1"/>
</dbReference>
<comment type="caution">
    <text evidence="1">The sequence shown here is derived from an EMBL/GenBank/DDBJ whole genome shotgun (WGS) entry which is preliminary data.</text>
</comment>
<dbReference type="AlphaFoldDB" id="A0A956NDE8"/>
<proteinExistence type="predicted"/>
<dbReference type="SUPFAM" id="SSF141694">
    <property type="entry name" value="AF2212/PG0164-like"/>
    <property type="match status" value="1"/>
</dbReference>
<organism evidence="1 2">
    <name type="scientific">Eiseniibacteriota bacterium</name>
    <dbReference type="NCBI Taxonomy" id="2212470"/>
    <lineage>
        <taxon>Bacteria</taxon>
        <taxon>Candidatus Eiseniibacteriota</taxon>
    </lineage>
</organism>
<accession>A0A956NDE8</accession>
<sequence>MNRSRTFRAKIEDAGRGGAYVAIPFDVEKVYGKKRVPVKATLGGEAYRGSIVRMGDAYVLGVRKEIREAIGKAAGDTIDVVLEEDTEPRVVEVPADLATALDASPRAKEIFGGMSYTHQKEYVQWIEEAKREATRQSRIEKTIVMLLDGKKGR</sequence>
<dbReference type="Pfam" id="PF13376">
    <property type="entry name" value="OmdA"/>
    <property type="match status" value="1"/>
</dbReference>
<dbReference type="Pfam" id="PF08922">
    <property type="entry name" value="DUF1905"/>
    <property type="match status" value="1"/>
</dbReference>
<dbReference type="Proteomes" id="UP000739538">
    <property type="component" value="Unassembled WGS sequence"/>
</dbReference>
<protein>
    <submittedName>
        <fullName evidence="1">DUF1905 domain-containing protein</fullName>
    </submittedName>
</protein>
<gene>
    <name evidence="1" type="ORF">KDA27_15535</name>
</gene>
<dbReference type="InterPro" id="IPR037079">
    <property type="entry name" value="AF2212/PG0164-like_sf"/>
</dbReference>